<sequence>MFGPQHCALGCTSVIDFVARQLLYLVVAILPNLVVLLPATKAIRKCAWAILVSCITAFGFQKNATLVITDGAALDAIVVACLTSGISFLLAILQGRTSRWLDDEHILSILVHIGAFVYLLVACTSFAVFVGLVTWSTTPYTFTRLCVACGSLTGILLLFVVSAKHAARAREGDIPNVEPTADPIGADLERGGAMA</sequence>
<reference evidence="3" key="1">
    <citation type="journal article" date="2014" name="Proc. Natl. Acad. Sci. U.S.A.">
        <title>Extensive sampling of basidiomycete genomes demonstrates inadequacy of the white-rot/brown-rot paradigm for wood decay fungi.</title>
        <authorList>
            <person name="Riley R."/>
            <person name="Salamov A.A."/>
            <person name="Brown D.W."/>
            <person name="Nagy L.G."/>
            <person name="Floudas D."/>
            <person name="Held B.W."/>
            <person name="Levasseur A."/>
            <person name="Lombard V."/>
            <person name="Morin E."/>
            <person name="Otillar R."/>
            <person name="Lindquist E.A."/>
            <person name="Sun H."/>
            <person name="LaButti K.M."/>
            <person name="Schmutz J."/>
            <person name="Jabbour D."/>
            <person name="Luo H."/>
            <person name="Baker S.E."/>
            <person name="Pisabarro A.G."/>
            <person name="Walton J.D."/>
            <person name="Blanchette R.A."/>
            <person name="Henrissat B."/>
            <person name="Martin F."/>
            <person name="Cullen D."/>
            <person name="Hibbett D.S."/>
            <person name="Grigoriev I.V."/>
        </authorList>
    </citation>
    <scope>NUCLEOTIDE SEQUENCE [LARGE SCALE GENOMIC DNA]</scope>
    <source>
        <strain evidence="3">FD-172 SS1</strain>
    </source>
</reference>
<dbReference type="InParanoid" id="A0A067NBW5"/>
<dbReference type="HOGENOM" id="CLU_1635098_0_0_1"/>
<evidence type="ECO:0000313" key="3">
    <source>
        <dbReference type="Proteomes" id="UP000027195"/>
    </source>
</evidence>
<feature type="transmembrane region" description="Helical" evidence="1">
    <location>
        <begin position="22"/>
        <end position="39"/>
    </location>
</feature>
<feature type="transmembrane region" description="Helical" evidence="1">
    <location>
        <begin position="141"/>
        <end position="161"/>
    </location>
</feature>
<name>A0A067NBW5_BOTB1</name>
<gene>
    <name evidence="2" type="ORF">BOTBODRAFT_40349</name>
</gene>
<feature type="transmembrane region" description="Helical" evidence="1">
    <location>
        <begin position="106"/>
        <end position="135"/>
    </location>
</feature>
<keyword evidence="1" id="KW-0812">Transmembrane</keyword>
<feature type="transmembrane region" description="Helical" evidence="1">
    <location>
        <begin position="46"/>
        <end position="64"/>
    </location>
</feature>
<feature type="transmembrane region" description="Helical" evidence="1">
    <location>
        <begin position="76"/>
        <end position="94"/>
    </location>
</feature>
<evidence type="ECO:0000256" key="1">
    <source>
        <dbReference type="SAM" id="Phobius"/>
    </source>
</evidence>
<dbReference type="EMBL" id="KL198016">
    <property type="protein sequence ID" value="KDQ21627.1"/>
    <property type="molecule type" value="Genomic_DNA"/>
</dbReference>
<dbReference type="Proteomes" id="UP000027195">
    <property type="component" value="Unassembled WGS sequence"/>
</dbReference>
<keyword evidence="1" id="KW-0472">Membrane</keyword>
<evidence type="ECO:0008006" key="4">
    <source>
        <dbReference type="Google" id="ProtNLM"/>
    </source>
</evidence>
<keyword evidence="1" id="KW-1133">Transmembrane helix</keyword>
<organism evidence="2 3">
    <name type="scientific">Botryobasidium botryosum (strain FD-172 SS1)</name>
    <dbReference type="NCBI Taxonomy" id="930990"/>
    <lineage>
        <taxon>Eukaryota</taxon>
        <taxon>Fungi</taxon>
        <taxon>Dikarya</taxon>
        <taxon>Basidiomycota</taxon>
        <taxon>Agaricomycotina</taxon>
        <taxon>Agaricomycetes</taxon>
        <taxon>Cantharellales</taxon>
        <taxon>Botryobasidiaceae</taxon>
        <taxon>Botryobasidium</taxon>
    </lineage>
</organism>
<protein>
    <recommendedName>
        <fullName evidence="4">Transmembrane protein</fullName>
    </recommendedName>
</protein>
<accession>A0A067NBW5</accession>
<proteinExistence type="predicted"/>
<evidence type="ECO:0000313" key="2">
    <source>
        <dbReference type="EMBL" id="KDQ21627.1"/>
    </source>
</evidence>
<keyword evidence="3" id="KW-1185">Reference proteome</keyword>
<dbReference type="AlphaFoldDB" id="A0A067NBW5"/>